<dbReference type="InterPro" id="IPR036873">
    <property type="entry name" value="Rhodanese-like_dom_sf"/>
</dbReference>
<dbReference type="Gene3D" id="3.40.250.10">
    <property type="entry name" value="Rhodanese-like domain"/>
    <property type="match status" value="1"/>
</dbReference>
<comment type="caution">
    <text evidence="2">The sequence shown here is derived from an EMBL/GenBank/DDBJ whole genome shotgun (WGS) entry which is preliminary data.</text>
</comment>
<evidence type="ECO:0000313" key="2">
    <source>
        <dbReference type="EMBL" id="MBB5840147.1"/>
    </source>
</evidence>
<dbReference type="AlphaFoldDB" id="A0A7W9JE76"/>
<dbReference type="InterPro" id="IPR050229">
    <property type="entry name" value="GlpE_sulfurtransferase"/>
</dbReference>
<dbReference type="SMART" id="SM00450">
    <property type="entry name" value="RHOD"/>
    <property type="match status" value="1"/>
</dbReference>
<evidence type="ECO:0000313" key="3">
    <source>
        <dbReference type="Proteomes" id="UP000549971"/>
    </source>
</evidence>
<dbReference type="GO" id="GO:0016740">
    <property type="term" value="F:transferase activity"/>
    <property type="evidence" value="ECO:0007669"/>
    <property type="project" value="UniProtKB-KW"/>
</dbReference>
<sequence>MSAVLQIPPAPSPAAVQHFAARLAFETDCSDVATDIGAGVSGWMLIDTRSQESWDQGHVPGAIHLPTREIQDHAAAVVPAGMPVVTYCWGPGCNGATRAALEFAKLGHPVKEMLGGFEYWTREGLPVETAQGTSRQAVDPLVAPRGVACAC</sequence>
<organism evidence="2 3">
    <name type="scientific">Kribbella italica</name>
    <dbReference type="NCBI Taxonomy" id="1540520"/>
    <lineage>
        <taxon>Bacteria</taxon>
        <taxon>Bacillati</taxon>
        <taxon>Actinomycetota</taxon>
        <taxon>Actinomycetes</taxon>
        <taxon>Propionibacteriales</taxon>
        <taxon>Kribbellaceae</taxon>
        <taxon>Kribbella</taxon>
    </lineage>
</organism>
<gene>
    <name evidence="2" type="ORF">HDA39_006881</name>
</gene>
<keyword evidence="2" id="KW-0808">Transferase</keyword>
<proteinExistence type="predicted"/>
<keyword evidence="3" id="KW-1185">Reference proteome</keyword>
<dbReference type="EMBL" id="JACHMY010000001">
    <property type="protein sequence ID" value="MBB5840147.1"/>
    <property type="molecule type" value="Genomic_DNA"/>
</dbReference>
<dbReference type="InterPro" id="IPR001763">
    <property type="entry name" value="Rhodanese-like_dom"/>
</dbReference>
<dbReference type="Proteomes" id="UP000549971">
    <property type="component" value="Unassembled WGS sequence"/>
</dbReference>
<reference evidence="2 3" key="1">
    <citation type="submission" date="2020-08" db="EMBL/GenBank/DDBJ databases">
        <title>Sequencing the genomes of 1000 actinobacteria strains.</title>
        <authorList>
            <person name="Klenk H.-P."/>
        </authorList>
    </citation>
    <scope>NUCLEOTIDE SEQUENCE [LARGE SCALE GENOMIC DNA]</scope>
    <source>
        <strain evidence="2 3">DSM 28967</strain>
    </source>
</reference>
<dbReference type="Pfam" id="PF00581">
    <property type="entry name" value="Rhodanese"/>
    <property type="match status" value="1"/>
</dbReference>
<dbReference type="PANTHER" id="PTHR43031:SF1">
    <property type="entry name" value="PYRIDINE NUCLEOTIDE-DISULPHIDE OXIDOREDUCTASE"/>
    <property type="match status" value="1"/>
</dbReference>
<name>A0A7W9JE76_9ACTN</name>
<dbReference type="RefSeq" id="WP_184802297.1">
    <property type="nucleotide sequence ID" value="NZ_JACHMY010000001.1"/>
</dbReference>
<dbReference type="PANTHER" id="PTHR43031">
    <property type="entry name" value="FAD-DEPENDENT OXIDOREDUCTASE"/>
    <property type="match status" value="1"/>
</dbReference>
<dbReference type="SUPFAM" id="SSF52821">
    <property type="entry name" value="Rhodanese/Cell cycle control phosphatase"/>
    <property type="match status" value="1"/>
</dbReference>
<accession>A0A7W9JE76</accession>
<dbReference type="PROSITE" id="PS50206">
    <property type="entry name" value="RHODANESE_3"/>
    <property type="match status" value="1"/>
</dbReference>
<protein>
    <submittedName>
        <fullName evidence="2">Rhodanese-related sulfurtransferase</fullName>
    </submittedName>
</protein>
<evidence type="ECO:0000259" key="1">
    <source>
        <dbReference type="PROSITE" id="PS50206"/>
    </source>
</evidence>
<feature type="domain" description="Rhodanese" evidence="1">
    <location>
        <begin position="39"/>
        <end position="129"/>
    </location>
</feature>